<organism evidence="1 3">
    <name type="scientific">Amblyomma americanum</name>
    <name type="common">Lone star tick</name>
    <dbReference type="NCBI Taxonomy" id="6943"/>
    <lineage>
        <taxon>Eukaryota</taxon>
        <taxon>Metazoa</taxon>
        <taxon>Ecdysozoa</taxon>
        <taxon>Arthropoda</taxon>
        <taxon>Chelicerata</taxon>
        <taxon>Arachnida</taxon>
        <taxon>Acari</taxon>
        <taxon>Parasitiformes</taxon>
        <taxon>Ixodida</taxon>
        <taxon>Ixodoidea</taxon>
        <taxon>Ixodidae</taxon>
        <taxon>Amblyomminae</taxon>
        <taxon>Amblyomma</taxon>
    </lineage>
</organism>
<reference evidence="1" key="3">
    <citation type="submission" date="2024-02" db="EMBL/GenBank/DDBJ databases">
        <authorList>
            <person name="Mcdaniel E.A."/>
            <person name="Celebi F.M."/>
            <person name="Reiter T."/>
            <person name="Weiss E.C."/>
            <person name="Chou S."/>
        </authorList>
    </citation>
    <scope>NUCLEOTIDE SEQUENCE</scope>
    <source>
        <strain evidence="1">F_SG_1</strain>
        <tissue evidence="1">Salivary glands</tissue>
    </source>
</reference>
<evidence type="ECO:0000313" key="2">
    <source>
        <dbReference type="EMBL" id="KAK8771852.1"/>
    </source>
</evidence>
<proteinExistence type="predicted"/>
<dbReference type="EMBL" id="JARKHS020024399">
    <property type="protein sequence ID" value="KAK8768157.1"/>
    <property type="molecule type" value="Genomic_DNA"/>
</dbReference>
<dbReference type="EMBL" id="JARKHS020019210">
    <property type="protein sequence ID" value="KAK8771852.1"/>
    <property type="molecule type" value="Genomic_DNA"/>
</dbReference>
<keyword evidence="3" id="KW-1185">Reference proteome</keyword>
<dbReference type="AlphaFoldDB" id="A0AAQ4E0B7"/>
<evidence type="ECO:0000313" key="1">
    <source>
        <dbReference type="EMBL" id="KAK8768157.1"/>
    </source>
</evidence>
<sequence length="70" mass="8042">MALRAPTPFYRRIGPHSLTVLNSPVKLSVAACVPQYLHTACGRSRIKFSVRASLRAHQVFWKLQHNDKWK</sequence>
<name>A0AAQ4E0B7_AMBAM</name>
<accession>A0AAQ4E0B7</accession>
<reference evidence="1" key="2">
    <citation type="submission" date="2023-03" db="EMBL/GenBank/DDBJ databases">
        <authorList>
            <person name="Thuy-Boun P."/>
        </authorList>
    </citation>
    <scope>NUCLEOTIDE SEQUENCE</scope>
    <source>
        <strain evidence="1">F_SG_1</strain>
        <tissue evidence="1">Salivary glands</tissue>
    </source>
</reference>
<reference evidence="1 3" key="1">
    <citation type="journal article" date="2023" name="Arcadia Sci">
        <title>De novo assembly of a long-read Amblyomma americanum tick genome.</title>
        <authorList>
            <person name="Chou S."/>
            <person name="Poskanzer K.E."/>
            <person name="Rollins M."/>
            <person name="Thuy-Boun P.S."/>
        </authorList>
    </citation>
    <scope>NUCLEOTIDE SEQUENCE [LARGE SCALE GENOMIC DNA]</scope>
    <source>
        <strain evidence="1">F_SG_1</strain>
        <tissue evidence="1">Salivary glands</tissue>
    </source>
</reference>
<comment type="caution">
    <text evidence="1">The sequence shown here is derived from an EMBL/GenBank/DDBJ whole genome shotgun (WGS) entry which is preliminary data.</text>
</comment>
<gene>
    <name evidence="1" type="ORF">V5799_015377</name>
    <name evidence="2" type="ORF">V5799_024901</name>
</gene>
<evidence type="ECO:0000313" key="3">
    <source>
        <dbReference type="Proteomes" id="UP001321473"/>
    </source>
</evidence>
<dbReference type="Proteomes" id="UP001321473">
    <property type="component" value="Unassembled WGS sequence"/>
</dbReference>
<protein>
    <submittedName>
        <fullName evidence="1">Uncharacterized protein</fullName>
    </submittedName>
</protein>